<proteinExistence type="predicted"/>
<feature type="signal peptide" evidence="1">
    <location>
        <begin position="1"/>
        <end position="24"/>
    </location>
</feature>
<dbReference type="Proteomes" id="UP000198605">
    <property type="component" value="Unassembled WGS sequence"/>
</dbReference>
<name>A0A1C6UNG6_9ACTN</name>
<evidence type="ECO:0000313" key="2">
    <source>
        <dbReference type="EMBL" id="SCL55576.1"/>
    </source>
</evidence>
<dbReference type="OrthoDB" id="9865928at2"/>
<accession>A0A1C6UNG6</accession>
<gene>
    <name evidence="2" type="ORF">GA0070603_2030</name>
</gene>
<evidence type="ECO:0000256" key="1">
    <source>
        <dbReference type="SAM" id="SignalP"/>
    </source>
</evidence>
<feature type="chain" id="PRO_5008747914" evidence="1">
    <location>
        <begin position="25"/>
        <end position="149"/>
    </location>
</feature>
<keyword evidence="1" id="KW-0732">Signal</keyword>
<dbReference type="AlphaFoldDB" id="A0A1C6UNG6"/>
<protein>
    <submittedName>
        <fullName evidence="2">Uncharacterized protein</fullName>
    </submittedName>
</protein>
<reference evidence="3" key="1">
    <citation type="submission" date="2016-06" db="EMBL/GenBank/DDBJ databases">
        <authorList>
            <person name="Varghese N."/>
            <person name="Submissions Spin"/>
        </authorList>
    </citation>
    <scope>NUCLEOTIDE SEQUENCE [LARGE SCALE GENOMIC DNA]</scope>
    <source>
        <strain evidence="3">DSM 44151</strain>
    </source>
</reference>
<keyword evidence="3" id="KW-1185">Reference proteome</keyword>
<dbReference type="STRING" id="47854.GA0070603_2030"/>
<dbReference type="GeneID" id="43278685"/>
<dbReference type="RefSeq" id="WP_091310719.1">
    <property type="nucleotide sequence ID" value="NZ_FMIB01000002.1"/>
</dbReference>
<evidence type="ECO:0000313" key="3">
    <source>
        <dbReference type="Proteomes" id="UP000198605"/>
    </source>
</evidence>
<organism evidence="2 3">
    <name type="scientific">Micromonospora chersina</name>
    <dbReference type="NCBI Taxonomy" id="47854"/>
    <lineage>
        <taxon>Bacteria</taxon>
        <taxon>Bacillati</taxon>
        <taxon>Actinomycetota</taxon>
        <taxon>Actinomycetes</taxon>
        <taxon>Micromonosporales</taxon>
        <taxon>Micromonosporaceae</taxon>
        <taxon>Micromonospora</taxon>
    </lineage>
</organism>
<dbReference type="EMBL" id="FMIB01000002">
    <property type="protein sequence ID" value="SCL55576.1"/>
    <property type="molecule type" value="Genomic_DNA"/>
</dbReference>
<sequence length="149" mass="15622">MKLVHRLVLSAAALLALWASVAYHVSRPPDAADYLRTVTQVATSAHDAAATGVLVGRQQLRDGVTDAYAATAYDDGLRAVAGAQRKLAGAVPPDDASAALRDRLSPLVQATARELTDAARAADDPALRAAVEALDEISGRLAELIEEQR</sequence>